<dbReference type="EMBL" id="BJYT01000024">
    <property type="protein sequence ID" value="GEO11528.1"/>
    <property type="molecule type" value="Genomic_DNA"/>
</dbReference>
<name>A0A512BHU1_9BACT</name>
<sequence length="61" mass="6913">MFTLTPELSKPEAFKTKKEICQHFSISLSNLDKKLKAGKLPKHKLFGRVLLKISEVESVIS</sequence>
<reference evidence="1 2" key="1">
    <citation type="submission" date="2019-07" db="EMBL/GenBank/DDBJ databases">
        <title>Whole genome shotgun sequence of Segetibacter aerophilus NBRC 106135.</title>
        <authorList>
            <person name="Hosoyama A."/>
            <person name="Uohara A."/>
            <person name="Ohji S."/>
            <person name="Ichikawa N."/>
        </authorList>
    </citation>
    <scope>NUCLEOTIDE SEQUENCE [LARGE SCALE GENOMIC DNA]</scope>
    <source>
        <strain evidence="1 2">NBRC 106135</strain>
    </source>
</reference>
<comment type="caution">
    <text evidence="1">The sequence shown here is derived from an EMBL/GenBank/DDBJ whole genome shotgun (WGS) entry which is preliminary data.</text>
</comment>
<evidence type="ECO:0000313" key="2">
    <source>
        <dbReference type="Proteomes" id="UP000321513"/>
    </source>
</evidence>
<evidence type="ECO:0000313" key="1">
    <source>
        <dbReference type="EMBL" id="GEO11528.1"/>
    </source>
</evidence>
<keyword evidence="2" id="KW-1185">Reference proteome</keyword>
<proteinExistence type="predicted"/>
<accession>A0A512BHU1</accession>
<evidence type="ECO:0008006" key="3">
    <source>
        <dbReference type="Google" id="ProtNLM"/>
    </source>
</evidence>
<dbReference type="AlphaFoldDB" id="A0A512BHU1"/>
<gene>
    <name evidence="1" type="ORF">SAE01_40240</name>
</gene>
<protein>
    <recommendedName>
        <fullName evidence="3">DNA-binding protein</fullName>
    </recommendedName>
</protein>
<dbReference type="Proteomes" id="UP000321513">
    <property type="component" value="Unassembled WGS sequence"/>
</dbReference>
<organism evidence="1 2">
    <name type="scientific">Segetibacter aerophilus</name>
    <dbReference type="NCBI Taxonomy" id="670293"/>
    <lineage>
        <taxon>Bacteria</taxon>
        <taxon>Pseudomonadati</taxon>
        <taxon>Bacteroidota</taxon>
        <taxon>Chitinophagia</taxon>
        <taxon>Chitinophagales</taxon>
        <taxon>Chitinophagaceae</taxon>
        <taxon>Segetibacter</taxon>
    </lineage>
</organism>